<dbReference type="PANTHER" id="PTHR30572">
    <property type="entry name" value="MEMBRANE COMPONENT OF TRANSPORTER-RELATED"/>
    <property type="match status" value="1"/>
</dbReference>
<dbReference type="Pfam" id="PF12704">
    <property type="entry name" value="MacB_PCD"/>
    <property type="match status" value="1"/>
</dbReference>
<dbReference type="EMBL" id="CM001436">
    <property type="protein sequence ID" value="EHQ35699.1"/>
    <property type="molecule type" value="Genomic_DNA"/>
</dbReference>
<evidence type="ECO:0000313" key="10">
    <source>
        <dbReference type="EMBL" id="EHQ35699.1"/>
    </source>
</evidence>
<dbReference type="GO" id="GO:0005886">
    <property type="term" value="C:plasma membrane"/>
    <property type="evidence" value="ECO:0007669"/>
    <property type="project" value="UniProtKB-SubCell"/>
</dbReference>
<dbReference type="AlphaFoldDB" id="H1Z420"/>
<organism evidence="10 11">
    <name type="scientific">Methanoplanus limicola DSM 2279</name>
    <dbReference type="NCBI Taxonomy" id="937775"/>
    <lineage>
        <taxon>Archaea</taxon>
        <taxon>Methanobacteriati</taxon>
        <taxon>Methanobacteriota</taxon>
        <taxon>Stenosarchaea group</taxon>
        <taxon>Methanomicrobia</taxon>
        <taxon>Methanomicrobiales</taxon>
        <taxon>Methanomicrobiaceae</taxon>
        <taxon>Methanoplanus</taxon>
    </lineage>
</organism>
<evidence type="ECO:0000259" key="8">
    <source>
        <dbReference type="Pfam" id="PF02687"/>
    </source>
</evidence>
<evidence type="ECO:0000259" key="9">
    <source>
        <dbReference type="Pfam" id="PF12704"/>
    </source>
</evidence>
<comment type="similarity">
    <text evidence="6">Belongs to the ABC-4 integral membrane protein family.</text>
</comment>
<keyword evidence="4 7" id="KW-1133">Transmembrane helix</keyword>
<sequence>MSRIADFAVISARQVLRKRARLFLTALGIAIGVAAVIGIVSLGEGIRYQSVEMIKDQSDLTFIEITGDMRGGTIIPLTDSKLSAISSVPGISYSEPVLKGSFASERQTYLSVTGIDPGGFKELFSPEFQSGEIYKENSYEVILGSDIAEKLRRYEGIRYGDTFTVLIRGYDESGMPEDLKEELTVAGILRERGDDTDNLVIMDRNTLHEIIESGDYYDSVYARAVSPEDVFPVADSIKEMGLGVTGSFEEIESVNRLMDTVILVLSFFTGISLIIGALMIINTMVISVFERTREIGITMAVGASHRDVILLILLECLYIGIIGGILGDVAGIILSAGINTIGKPFVISQMGEGFSGFAETDITLITPELLAAGIIIAVFLAIASGIYPAIKASRLNPVEAIRSVR</sequence>
<evidence type="ECO:0000313" key="11">
    <source>
        <dbReference type="Proteomes" id="UP000005741"/>
    </source>
</evidence>
<evidence type="ECO:0000256" key="5">
    <source>
        <dbReference type="ARBA" id="ARBA00023136"/>
    </source>
</evidence>
<dbReference type="InterPro" id="IPR025857">
    <property type="entry name" value="MacB_PCD"/>
</dbReference>
<feature type="domain" description="ABC3 transporter permease C-terminal" evidence="8">
    <location>
        <begin position="267"/>
        <end position="397"/>
    </location>
</feature>
<feature type="transmembrane region" description="Helical" evidence="7">
    <location>
        <begin position="310"/>
        <end position="338"/>
    </location>
</feature>
<evidence type="ECO:0000256" key="4">
    <source>
        <dbReference type="ARBA" id="ARBA00022989"/>
    </source>
</evidence>
<dbReference type="InterPro" id="IPR050250">
    <property type="entry name" value="Macrolide_Exporter_MacB"/>
</dbReference>
<evidence type="ECO:0000256" key="1">
    <source>
        <dbReference type="ARBA" id="ARBA00004651"/>
    </source>
</evidence>
<feature type="transmembrane region" description="Helical" evidence="7">
    <location>
        <begin position="369"/>
        <end position="390"/>
    </location>
</feature>
<keyword evidence="3 7" id="KW-0812">Transmembrane</keyword>
<name>H1Z420_9EURY</name>
<dbReference type="STRING" id="937775.Metlim_1598"/>
<keyword evidence="5 7" id="KW-0472">Membrane</keyword>
<dbReference type="OrthoDB" id="11469at2157"/>
<protein>
    <recommendedName>
        <fullName evidence="12">ABC3 transporter permease protein domain-containing protein</fullName>
    </recommendedName>
</protein>
<dbReference type="InParanoid" id="H1Z420"/>
<evidence type="ECO:0000256" key="3">
    <source>
        <dbReference type="ARBA" id="ARBA00022692"/>
    </source>
</evidence>
<feature type="transmembrane region" description="Helical" evidence="7">
    <location>
        <begin position="261"/>
        <end position="289"/>
    </location>
</feature>
<feature type="transmembrane region" description="Helical" evidence="7">
    <location>
        <begin position="21"/>
        <end position="43"/>
    </location>
</feature>
<keyword evidence="11" id="KW-1185">Reference proteome</keyword>
<evidence type="ECO:0000256" key="6">
    <source>
        <dbReference type="ARBA" id="ARBA00038076"/>
    </source>
</evidence>
<dbReference type="GO" id="GO:0022857">
    <property type="term" value="F:transmembrane transporter activity"/>
    <property type="evidence" value="ECO:0007669"/>
    <property type="project" value="TreeGrafter"/>
</dbReference>
<keyword evidence="2" id="KW-1003">Cell membrane</keyword>
<dbReference type="InterPro" id="IPR003838">
    <property type="entry name" value="ABC3_permease_C"/>
</dbReference>
<evidence type="ECO:0000256" key="7">
    <source>
        <dbReference type="SAM" id="Phobius"/>
    </source>
</evidence>
<feature type="domain" description="MacB-like periplasmic core" evidence="9">
    <location>
        <begin position="23"/>
        <end position="239"/>
    </location>
</feature>
<dbReference type="Proteomes" id="UP000005741">
    <property type="component" value="Chromosome"/>
</dbReference>
<evidence type="ECO:0000256" key="2">
    <source>
        <dbReference type="ARBA" id="ARBA00022475"/>
    </source>
</evidence>
<reference evidence="10 11" key="1">
    <citation type="submission" date="2011-10" db="EMBL/GenBank/DDBJ databases">
        <title>The Improved High-Quality Draft genome of Methanoplanus limicola DSM 2279.</title>
        <authorList>
            <consortium name="US DOE Joint Genome Institute (JGI-PGF)"/>
            <person name="Lucas S."/>
            <person name="Copeland A."/>
            <person name="Lapidus A."/>
            <person name="Glavina del Rio T."/>
            <person name="Dalin E."/>
            <person name="Tice H."/>
            <person name="Bruce D."/>
            <person name="Goodwin L."/>
            <person name="Pitluck S."/>
            <person name="Peters L."/>
            <person name="Mikhailova N."/>
            <person name="Lu M."/>
            <person name="Kyrpides N."/>
            <person name="Mavromatis K."/>
            <person name="Ivanova N."/>
            <person name="Markowitz V."/>
            <person name="Cheng J.-F."/>
            <person name="Hugenholtz P."/>
            <person name="Woyke T."/>
            <person name="Wu D."/>
            <person name="Wirth R."/>
            <person name="Brambilla E.-M."/>
            <person name="Klenk H.-P."/>
            <person name="Eisen J.A."/>
        </authorList>
    </citation>
    <scope>NUCLEOTIDE SEQUENCE [LARGE SCALE GENOMIC DNA]</scope>
    <source>
        <strain evidence="10 11">DSM 2279</strain>
    </source>
</reference>
<evidence type="ECO:0008006" key="12">
    <source>
        <dbReference type="Google" id="ProtNLM"/>
    </source>
</evidence>
<dbReference type="Pfam" id="PF02687">
    <property type="entry name" value="FtsX"/>
    <property type="match status" value="1"/>
</dbReference>
<dbReference type="PANTHER" id="PTHR30572:SF4">
    <property type="entry name" value="ABC TRANSPORTER PERMEASE YTRF"/>
    <property type="match status" value="1"/>
</dbReference>
<accession>H1Z420</accession>
<gene>
    <name evidence="10" type="ORF">Metlim_1598</name>
</gene>
<dbReference type="RefSeq" id="WP_004077455.1">
    <property type="nucleotide sequence ID" value="NZ_CM001436.1"/>
</dbReference>
<proteinExistence type="inferred from homology"/>
<dbReference type="HOGENOM" id="CLU_000604_8_0_2"/>
<comment type="subcellular location">
    <subcellularLocation>
        <location evidence="1">Cell membrane</location>
        <topology evidence="1">Multi-pass membrane protein</topology>
    </subcellularLocation>
</comment>